<evidence type="ECO:0000313" key="10">
    <source>
        <dbReference type="EMBL" id="MFC0392814.1"/>
    </source>
</evidence>
<dbReference type="CDD" id="cd18548">
    <property type="entry name" value="ABC_6TM_Tm287_like"/>
    <property type="match status" value="1"/>
</dbReference>
<proteinExistence type="predicted"/>
<protein>
    <submittedName>
        <fullName evidence="10">ABC transporter ATP-binding protein</fullName>
    </submittedName>
</protein>
<dbReference type="Proteomes" id="UP001589818">
    <property type="component" value="Unassembled WGS sequence"/>
</dbReference>
<sequence>MWKLRSYIKPYRWAAIMAPLLMVMEVCMDLLQPKLMAGIVNEGVMKSNLGYIWNSGLTMILVALIGLIGGVGCTYYSSIASQRFGADLRNGLYQKVQTFSFDNLDKLTAGSLVTRLTGDVVQVQNLVQMILRMMVRDPALAVGSIVMAINISPRLALVLVAVIPILVLIIVLVSRMVIPLFNRMQGRLDGLNTVMRENLSGIRVVKAFVRSAFERERFGKANRDYLDIALKASRTVAISMPLMMLVLNASIVTVLWYGGAQTWESALPIGNLIAFLSYLSQLLFSLLSVGMMLIQISRAKASADRINEVLDTEPGMTQPSGGGAGTVTMGKIEFDRVSFAYGQESGVTSYAMEPVLKEISFTILPGQTIGILGATGSGKSTMVSLIPRLYDPTEGNVYIDGTNVKQIEAGHLRRQVGMVLQQSILFSGTIRDNIRFGCPDASDTEVEAAAKAAEAHDFIIKLPDGYDTELGQRGVNLSGGQKQRISIARALLLRPRILILDDSTSAVDLATESRIQQSLKALMAESTCVIIAQRISSVTEADNIIVLEDGIIAASGTHDELIRTSPVYQDIHRSQQHKEVASHG</sequence>
<reference evidence="10 11" key="1">
    <citation type="submission" date="2024-09" db="EMBL/GenBank/DDBJ databases">
        <authorList>
            <person name="Sun Q."/>
            <person name="Mori K."/>
        </authorList>
    </citation>
    <scope>NUCLEOTIDE SEQUENCE [LARGE SCALE GENOMIC DNA]</scope>
    <source>
        <strain evidence="10 11">CCM 4839</strain>
    </source>
</reference>
<feature type="transmembrane region" description="Helical" evidence="7">
    <location>
        <begin position="12"/>
        <end position="31"/>
    </location>
</feature>
<dbReference type="PANTHER" id="PTHR43394">
    <property type="entry name" value="ATP-DEPENDENT PERMEASE MDL1, MITOCHONDRIAL"/>
    <property type="match status" value="1"/>
</dbReference>
<dbReference type="PROSITE" id="PS50893">
    <property type="entry name" value="ABC_TRANSPORTER_2"/>
    <property type="match status" value="1"/>
</dbReference>
<dbReference type="InterPro" id="IPR036640">
    <property type="entry name" value="ABC1_TM_sf"/>
</dbReference>
<evidence type="ECO:0000256" key="3">
    <source>
        <dbReference type="ARBA" id="ARBA00022741"/>
    </source>
</evidence>
<feature type="domain" description="ABC transmembrane type-1" evidence="9">
    <location>
        <begin position="16"/>
        <end position="298"/>
    </location>
</feature>
<keyword evidence="5 7" id="KW-1133">Transmembrane helix</keyword>
<evidence type="ECO:0000256" key="2">
    <source>
        <dbReference type="ARBA" id="ARBA00022692"/>
    </source>
</evidence>
<keyword evidence="2 7" id="KW-0812">Transmembrane</keyword>
<dbReference type="PROSITE" id="PS00211">
    <property type="entry name" value="ABC_TRANSPORTER_1"/>
    <property type="match status" value="1"/>
</dbReference>
<evidence type="ECO:0000256" key="6">
    <source>
        <dbReference type="ARBA" id="ARBA00023136"/>
    </source>
</evidence>
<keyword evidence="3" id="KW-0547">Nucleotide-binding</keyword>
<dbReference type="InterPro" id="IPR011527">
    <property type="entry name" value="ABC1_TM_dom"/>
</dbReference>
<keyword evidence="11" id="KW-1185">Reference proteome</keyword>
<evidence type="ECO:0000313" key="11">
    <source>
        <dbReference type="Proteomes" id="UP001589818"/>
    </source>
</evidence>
<evidence type="ECO:0000256" key="1">
    <source>
        <dbReference type="ARBA" id="ARBA00004651"/>
    </source>
</evidence>
<accession>A0ABV6JAA4</accession>
<feature type="transmembrane region" description="Helical" evidence="7">
    <location>
        <begin position="51"/>
        <end position="76"/>
    </location>
</feature>
<dbReference type="SUPFAM" id="SSF52540">
    <property type="entry name" value="P-loop containing nucleoside triphosphate hydrolases"/>
    <property type="match status" value="1"/>
</dbReference>
<comment type="caution">
    <text evidence="10">The sequence shown here is derived from an EMBL/GenBank/DDBJ whole genome shotgun (WGS) entry which is preliminary data.</text>
</comment>
<keyword evidence="4 10" id="KW-0067">ATP-binding</keyword>
<dbReference type="PROSITE" id="PS50929">
    <property type="entry name" value="ABC_TM1F"/>
    <property type="match status" value="1"/>
</dbReference>
<keyword evidence="6 7" id="KW-0472">Membrane</keyword>
<dbReference type="InterPro" id="IPR017871">
    <property type="entry name" value="ABC_transporter-like_CS"/>
</dbReference>
<dbReference type="SMART" id="SM00382">
    <property type="entry name" value="AAA"/>
    <property type="match status" value="1"/>
</dbReference>
<evidence type="ECO:0000259" key="8">
    <source>
        <dbReference type="PROSITE" id="PS50893"/>
    </source>
</evidence>
<dbReference type="InterPro" id="IPR039421">
    <property type="entry name" value="Type_1_exporter"/>
</dbReference>
<gene>
    <name evidence="10" type="ORF">ACFFJ8_15695</name>
</gene>
<dbReference type="SUPFAM" id="SSF90123">
    <property type="entry name" value="ABC transporter transmembrane region"/>
    <property type="match status" value="1"/>
</dbReference>
<dbReference type="InterPro" id="IPR027417">
    <property type="entry name" value="P-loop_NTPase"/>
</dbReference>
<dbReference type="InterPro" id="IPR003439">
    <property type="entry name" value="ABC_transporter-like_ATP-bd"/>
</dbReference>
<dbReference type="RefSeq" id="WP_204818762.1">
    <property type="nucleotide sequence ID" value="NZ_JANHOF010000005.1"/>
</dbReference>
<dbReference type="Gene3D" id="3.40.50.300">
    <property type="entry name" value="P-loop containing nucleotide triphosphate hydrolases"/>
    <property type="match status" value="1"/>
</dbReference>
<dbReference type="Pfam" id="PF00664">
    <property type="entry name" value="ABC_membrane"/>
    <property type="match status" value="1"/>
</dbReference>
<dbReference type="EMBL" id="JBHLVF010000023">
    <property type="protein sequence ID" value="MFC0392814.1"/>
    <property type="molecule type" value="Genomic_DNA"/>
</dbReference>
<evidence type="ECO:0000256" key="7">
    <source>
        <dbReference type="SAM" id="Phobius"/>
    </source>
</evidence>
<dbReference type="Gene3D" id="1.20.1560.10">
    <property type="entry name" value="ABC transporter type 1, transmembrane domain"/>
    <property type="match status" value="1"/>
</dbReference>
<evidence type="ECO:0000259" key="9">
    <source>
        <dbReference type="PROSITE" id="PS50929"/>
    </source>
</evidence>
<feature type="transmembrane region" description="Helical" evidence="7">
    <location>
        <begin position="157"/>
        <end position="178"/>
    </location>
</feature>
<feature type="transmembrane region" description="Helical" evidence="7">
    <location>
        <begin position="269"/>
        <end position="294"/>
    </location>
</feature>
<comment type="subcellular location">
    <subcellularLocation>
        <location evidence="1">Cell membrane</location>
        <topology evidence="1">Multi-pass membrane protein</topology>
    </subcellularLocation>
</comment>
<dbReference type="GO" id="GO:0005524">
    <property type="term" value="F:ATP binding"/>
    <property type="evidence" value="ECO:0007669"/>
    <property type="project" value="UniProtKB-KW"/>
</dbReference>
<evidence type="ECO:0000256" key="4">
    <source>
        <dbReference type="ARBA" id="ARBA00022840"/>
    </source>
</evidence>
<dbReference type="PANTHER" id="PTHR43394:SF1">
    <property type="entry name" value="ATP-BINDING CASSETTE SUB-FAMILY B MEMBER 10, MITOCHONDRIAL"/>
    <property type="match status" value="1"/>
</dbReference>
<name>A0ABV6JAA4_9BACL</name>
<dbReference type="InterPro" id="IPR003593">
    <property type="entry name" value="AAA+_ATPase"/>
</dbReference>
<dbReference type="Pfam" id="PF00005">
    <property type="entry name" value="ABC_tran"/>
    <property type="match status" value="1"/>
</dbReference>
<feature type="domain" description="ABC transporter" evidence="8">
    <location>
        <begin position="332"/>
        <end position="574"/>
    </location>
</feature>
<feature type="transmembrane region" description="Helical" evidence="7">
    <location>
        <begin position="236"/>
        <end position="257"/>
    </location>
</feature>
<organism evidence="10 11">
    <name type="scientific">Paenibacillus mendelii</name>
    <dbReference type="NCBI Taxonomy" id="206163"/>
    <lineage>
        <taxon>Bacteria</taxon>
        <taxon>Bacillati</taxon>
        <taxon>Bacillota</taxon>
        <taxon>Bacilli</taxon>
        <taxon>Bacillales</taxon>
        <taxon>Paenibacillaceae</taxon>
        <taxon>Paenibacillus</taxon>
    </lineage>
</organism>
<evidence type="ECO:0000256" key="5">
    <source>
        <dbReference type="ARBA" id="ARBA00022989"/>
    </source>
</evidence>